<dbReference type="SMART" id="SM00849">
    <property type="entry name" value="Lactamase_B"/>
    <property type="match status" value="1"/>
</dbReference>
<organism evidence="9 10">
    <name type="scientific">Thermoleophilum album</name>
    <dbReference type="NCBI Taxonomy" id="29539"/>
    <lineage>
        <taxon>Bacteria</taxon>
        <taxon>Bacillati</taxon>
        <taxon>Actinomycetota</taxon>
        <taxon>Thermoleophilia</taxon>
        <taxon>Thermoleophilales</taxon>
        <taxon>Thermoleophilaceae</taxon>
        <taxon>Thermoleophilum</taxon>
    </lineage>
</organism>
<evidence type="ECO:0000256" key="3">
    <source>
        <dbReference type="ARBA" id="ARBA00022692"/>
    </source>
</evidence>
<dbReference type="Pfam" id="PF03772">
    <property type="entry name" value="Competence"/>
    <property type="match status" value="1"/>
</dbReference>
<dbReference type="CDD" id="cd07731">
    <property type="entry name" value="ComA-like_MBL-fold"/>
    <property type="match status" value="1"/>
</dbReference>
<dbReference type="PANTHER" id="PTHR30619:SF1">
    <property type="entry name" value="RECOMBINATION PROTEIN 2"/>
    <property type="match status" value="1"/>
</dbReference>
<dbReference type="SUPFAM" id="SSF56281">
    <property type="entry name" value="Metallo-hydrolase/oxidoreductase"/>
    <property type="match status" value="1"/>
</dbReference>
<evidence type="ECO:0000256" key="4">
    <source>
        <dbReference type="ARBA" id="ARBA00022989"/>
    </source>
</evidence>
<evidence type="ECO:0000256" key="7">
    <source>
        <dbReference type="SAM" id="Phobius"/>
    </source>
</evidence>
<evidence type="ECO:0000313" key="9">
    <source>
        <dbReference type="EMBL" id="SEH13964.1"/>
    </source>
</evidence>
<dbReference type="Gene3D" id="3.60.15.10">
    <property type="entry name" value="Ribonuclease Z/Hydroxyacylglutathione hydrolase-like"/>
    <property type="match status" value="1"/>
</dbReference>
<feature type="compositionally biased region" description="Basic and acidic residues" evidence="6">
    <location>
        <begin position="149"/>
        <end position="161"/>
    </location>
</feature>
<accession>A0A1H6FVX7</accession>
<keyword evidence="10" id="KW-1185">Reference proteome</keyword>
<feature type="transmembrane region" description="Helical" evidence="7">
    <location>
        <begin position="47"/>
        <end position="65"/>
    </location>
</feature>
<dbReference type="OrthoDB" id="7177610at2"/>
<name>A0A1H6FVX7_THEAL</name>
<evidence type="ECO:0000256" key="5">
    <source>
        <dbReference type="ARBA" id="ARBA00023136"/>
    </source>
</evidence>
<feature type="transmembrane region" description="Helical" evidence="7">
    <location>
        <begin position="275"/>
        <end position="295"/>
    </location>
</feature>
<dbReference type="InterPro" id="IPR004477">
    <property type="entry name" value="ComEC_N"/>
</dbReference>
<evidence type="ECO:0000313" key="10">
    <source>
        <dbReference type="Proteomes" id="UP000222056"/>
    </source>
</evidence>
<feature type="region of interest" description="Disordered" evidence="6">
    <location>
        <begin position="149"/>
        <end position="168"/>
    </location>
</feature>
<gene>
    <name evidence="9" type="ORF">SAMN02745716_1427</name>
</gene>
<proteinExistence type="predicted"/>
<evidence type="ECO:0000256" key="6">
    <source>
        <dbReference type="SAM" id="MobiDB-lite"/>
    </source>
</evidence>
<reference evidence="10" key="1">
    <citation type="submission" date="2016-10" db="EMBL/GenBank/DDBJ databases">
        <authorList>
            <person name="Varghese N."/>
            <person name="Submissions S."/>
        </authorList>
    </citation>
    <scope>NUCLEOTIDE SEQUENCE [LARGE SCALE GENOMIC DNA]</scope>
    <source>
        <strain evidence="10">ATCC 35263</strain>
    </source>
</reference>
<dbReference type="EMBL" id="FNWJ01000002">
    <property type="protein sequence ID" value="SEH13964.1"/>
    <property type="molecule type" value="Genomic_DNA"/>
</dbReference>
<feature type="domain" description="Metallo-beta-lactamase" evidence="8">
    <location>
        <begin position="550"/>
        <end position="744"/>
    </location>
</feature>
<dbReference type="NCBIfam" id="TIGR00360">
    <property type="entry name" value="ComEC_N-term"/>
    <property type="match status" value="1"/>
</dbReference>
<keyword evidence="5 7" id="KW-0472">Membrane</keyword>
<dbReference type="GO" id="GO:0005886">
    <property type="term" value="C:plasma membrane"/>
    <property type="evidence" value="ECO:0007669"/>
    <property type="project" value="UniProtKB-SubCell"/>
</dbReference>
<dbReference type="AlphaFoldDB" id="A0A1H6FVX7"/>
<sequence length="789" mass="81211">MLGPSQVFVAALAVGLAVPALGVARPSLVAAAALVVAAAALAGRPQSATLLTVGGVALALGALAGDFRLRALAAPAAELRGQAETRGIDTWSGVLELQERPRRVRYGWRARARLSSPPGAGATVMVRGDGHPPRALDLGSRACVRGRLQQEDRLPAGRGRADGAGPARSPPRLAGLLRLSQIRYCGHRQGVAGAIDAARRRSLAALRGALGSADGELAAGLVLGLDEWIAPSTREDFRASGLGHLLAVSGQNVALLLALAGPFVRVAVRSLRLRWALLALLIVLYVPLAGAGAPLQRAAVMGLAGLAASAAARPQQRWHALALAAVATLLLDPRQVHDASWQLSFAAVAGLAGFARPLERALAPPLRGRPEGPLRPLLDAAQRSFAAAVAMTVAASLATAPITLATFGALPAGTLAANLVALPAVAPAMWFGMVLAASGQLSVVPGCGSFLVGLAGKLIGPCLQLALRHLEWSAETFAVLPQIDRTSGLKLLAPALLAGALVLLAPLPGARPARRVLAAAIAAYALWVVVELRGPGPPSAPTITFLDVGQGDAVLVQDGRGASVLFDSGPPEARVVRLLRRAGVSRLDVVVATHPSRDHHGGLRAVVEQLRPRLFVDGGDGTRDPVFRAARSLAVAHGARLIPGLAPLRLSVGRISVQVLSPRPRPPGPPPADPNPRAIVALVEVAGVRFLTSGDAESGALSPLRLPAVEIIKVPHHGSADPGLPAVLRRLRPAIAVIEVGAGNPFGHPSPSTLAALARHGARVWRTDRDGTVTISLRRRRLIVETAGG</sequence>
<keyword evidence="4 7" id="KW-1133">Transmembrane helix</keyword>
<keyword evidence="3 7" id="KW-0812">Transmembrane</keyword>
<evidence type="ECO:0000256" key="2">
    <source>
        <dbReference type="ARBA" id="ARBA00022475"/>
    </source>
</evidence>
<feature type="transmembrane region" description="Helical" evidence="7">
    <location>
        <begin position="415"/>
        <end position="436"/>
    </location>
</feature>
<dbReference type="InterPro" id="IPR036866">
    <property type="entry name" value="RibonucZ/Hydroxyglut_hydro"/>
</dbReference>
<protein>
    <submittedName>
        <fullName evidence="9">Competence protein ComEC</fullName>
    </submittedName>
</protein>
<dbReference type="InterPro" id="IPR001279">
    <property type="entry name" value="Metallo-B-lactamas"/>
</dbReference>
<dbReference type="InterPro" id="IPR052159">
    <property type="entry name" value="Competence_DNA_uptake"/>
</dbReference>
<comment type="subcellular location">
    <subcellularLocation>
        <location evidence="1">Cell membrane</location>
        <topology evidence="1">Multi-pass membrane protein</topology>
    </subcellularLocation>
</comment>
<evidence type="ECO:0000256" key="1">
    <source>
        <dbReference type="ARBA" id="ARBA00004651"/>
    </source>
</evidence>
<evidence type="ECO:0000259" key="8">
    <source>
        <dbReference type="SMART" id="SM00849"/>
    </source>
</evidence>
<dbReference type="PANTHER" id="PTHR30619">
    <property type="entry name" value="DNA INTERNALIZATION/COMPETENCE PROTEIN COMEC/REC2"/>
    <property type="match status" value="1"/>
</dbReference>
<dbReference type="STRING" id="29539.SAMN02745716_1427"/>
<feature type="transmembrane region" description="Helical" evidence="7">
    <location>
        <begin position="385"/>
        <end position="409"/>
    </location>
</feature>
<keyword evidence="2" id="KW-1003">Cell membrane</keyword>
<dbReference type="Proteomes" id="UP000222056">
    <property type="component" value="Unassembled WGS sequence"/>
</dbReference>
<dbReference type="Pfam" id="PF00753">
    <property type="entry name" value="Lactamase_B"/>
    <property type="match status" value="1"/>
</dbReference>
<dbReference type="InterPro" id="IPR035681">
    <property type="entry name" value="ComA-like_MBL"/>
</dbReference>
<dbReference type="RefSeq" id="WP_093117688.1">
    <property type="nucleotide sequence ID" value="NZ_FNWJ01000002.1"/>
</dbReference>